<evidence type="ECO:0000313" key="4">
    <source>
        <dbReference type="Proteomes" id="UP000285794"/>
    </source>
</evidence>
<evidence type="ECO:0000313" key="3">
    <source>
        <dbReference type="EMBL" id="RRG19494.1"/>
    </source>
</evidence>
<evidence type="ECO:0008006" key="5">
    <source>
        <dbReference type="Google" id="ProtNLM"/>
    </source>
</evidence>
<dbReference type="RefSeq" id="WP_125031678.1">
    <property type="nucleotide sequence ID" value="NZ_JAPXVP010000017.1"/>
</dbReference>
<dbReference type="InterPro" id="IPR013702">
    <property type="entry name" value="FIST_domain_N"/>
</dbReference>
<name>A0A425XXP9_9BACT</name>
<dbReference type="Pfam" id="PF08495">
    <property type="entry name" value="FIST"/>
    <property type="match status" value="1"/>
</dbReference>
<protein>
    <recommendedName>
        <fullName evidence="5">Histidine kinase</fullName>
    </recommendedName>
</protein>
<evidence type="ECO:0000259" key="1">
    <source>
        <dbReference type="SMART" id="SM00897"/>
    </source>
</evidence>
<gene>
    <name evidence="3" type="ORF">DWB61_14870</name>
</gene>
<accession>A0A425XXP9</accession>
<feature type="domain" description="FIST C-domain" evidence="2">
    <location>
        <begin position="213"/>
        <end position="352"/>
    </location>
</feature>
<dbReference type="SMART" id="SM01204">
    <property type="entry name" value="FIST_C"/>
    <property type="match status" value="1"/>
</dbReference>
<dbReference type="PANTHER" id="PTHR40252">
    <property type="entry name" value="BLR0328 PROTEIN"/>
    <property type="match status" value="1"/>
</dbReference>
<feature type="domain" description="FIST" evidence="1">
    <location>
        <begin position="28"/>
        <end position="212"/>
    </location>
</feature>
<comment type="caution">
    <text evidence="3">The sequence shown here is derived from an EMBL/GenBank/DDBJ whole genome shotgun (WGS) entry which is preliminary data.</text>
</comment>
<organism evidence="3 4">
    <name type="scientific">Ancylomarina euxinus</name>
    <dbReference type="NCBI Taxonomy" id="2283627"/>
    <lineage>
        <taxon>Bacteria</taxon>
        <taxon>Pseudomonadati</taxon>
        <taxon>Bacteroidota</taxon>
        <taxon>Bacteroidia</taxon>
        <taxon>Marinilabiliales</taxon>
        <taxon>Marinifilaceae</taxon>
        <taxon>Ancylomarina</taxon>
    </lineage>
</organism>
<dbReference type="OrthoDB" id="378730at2"/>
<evidence type="ECO:0000259" key="2">
    <source>
        <dbReference type="SMART" id="SM01204"/>
    </source>
</evidence>
<dbReference type="InterPro" id="IPR019494">
    <property type="entry name" value="FIST_C"/>
</dbReference>
<keyword evidence="4" id="KW-1185">Reference proteome</keyword>
<dbReference type="EMBL" id="QQWG01000019">
    <property type="protein sequence ID" value="RRG19494.1"/>
    <property type="molecule type" value="Genomic_DNA"/>
</dbReference>
<sequence>MRSFYIQSEDINSLENHLAQLDIEDETKSILFLMADEDQFSEDQLNPILRRIKKNLIGGIFPELIFNGRSKKTGVLLLTLPFELRTQVFDLSGNSDEFFSQLEKAQHNSMNSLSSLFVFVDAMSQNKENFMQALFNFFGMNTSYIGGGAGSLRLESVPCIINNQGIYANSAVIGWGNKPISLGVAHGWYSFSGVLKITETLGNIVKSINWRPAFEVYKEIVDVHSGMSLTSDNFSELAKSYPLGIEKLDAEMIVRDPFKLCPQGLHFIDAIHEGEYVKVLHGDIESLIEGASKAQVLALSKSNENMDQDSLFCIDCISRVLFMKEFYRKELETVAADKHVSGVLTIGEIANEGDSFLEIYNKTIVLGVW</sequence>
<dbReference type="Proteomes" id="UP000285794">
    <property type="component" value="Unassembled WGS sequence"/>
</dbReference>
<dbReference type="SMART" id="SM00897">
    <property type="entry name" value="FIST"/>
    <property type="match status" value="1"/>
</dbReference>
<dbReference type="Pfam" id="PF10442">
    <property type="entry name" value="FIST_C"/>
    <property type="match status" value="1"/>
</dbReference>
<dbReference type="PANTHER" id="PTHR40252:SF2">
    <property type="entry name" value="BLR0328 PROTEIN"/>
    <property type="match status" value="1"/>
</dbReference>
<reference evidence="3 4" key="1">
    <citation type="submission" date="2018-07" db="EMBL/GenBank/DDBJ databases">
        <title>Draft genome sequence of Ancylomarina sp. M1P.</title>
        <authorList>
            <person name="Yadav S."/>
            <person name="Villanueva L."/>
            <person name="Damste J.S.S."/>
        </authorList>
    </citation>
    <scope>NUCLEOTIDE SEQUENCE [LARGE SCALE GENOMIC DNA]</scope>
    <source>
        <strain evidence="3 4">M1P</strain>
    </source>
</reference>
<dbReference type="AlphaFoldDB" id="A0A425XXP9"/>
<proteinExistence type="predicted"/>